<dbReference type="EMBL" id="MU003528">
    <property type="protein sequence ID" value="KAF2465690.1"/>
    <property type="molecule type" value="Genomic_DNA"/>
</dbReference>
<name>A0ACB6QFP2_9PLEO</name>
<protein>
    <submittedName>
        <fullName evidence="1">NAD(P)-binding protein</fullName>
    </submittedName>
</protein>
<gene>
    <name evidence="1" type="ORF">BDR25DRAFT_239161</name>
</gene>
<sequence length="315" mass="33643">MADKTWPRTPVVDFTAALDTSTLKGKSVLVTGGASGIGLACVEAFAKHGAVVTVVDLQEEAGQAIAKELTSMGHKVQFVQCDVTSYEAQAKAFKSAVQFGGGKLDIAFPNAGVLAQKNLFEMVAHTVPSLDSHPPEPGFSSVDVNLRGVYYSCYLALHYFRLPAPSASIPFKKSIVLLASVVGYMGYAPSTTYSMSKFGVRGIFHSIRAHGFEQDLQVRINLVAPWYVKTPMTTDLTATANIFGFAPMEGVVDAVLRLAGNEEIASRAVAIFPEGNFDVGDDIWGDFAGPKFTEMIGKRMEAISKAMEAIGEATA</sequence>
<reference evidence="1" key="1">
    <citation type="journal article" date="2020" name="Stud. Mycol.">
        <title>101 Dothideomycetes genomes: a test case for predicting lifestyles and emergence of pathogens.</title>
        <authorList>
            <person name="Haridas S."/>
            <person name="Albert R."/>
            <person name="Binder M."/>
            <person name="Bloem J."/>
            <person name="Labutti K."/>
            <person name="Salamov A."/>
            <person name="Andreopoulos B."/>
            <person name="Baker S."/>
            <person name="Barry K."/>
            <person name="Bills G."/>
            <person name="Bluhm B."/>
            <person name="Cannon C."/>
            <person name="Castanera R."/>
            <person name="Culley D."/>
            <person name="Daum C."/>
            <person name="Ezra D."/>
            <person name="Gonzalez J."/>
            <person name="Henrissat B."/>
            <person name="Kuo A."/>
            <person name="Liang C."/>
            <person name="Lipzen A."/>
            <person name="Lutzoni F."/>
            <person name="Magnuson J."/>
            <person name="Mondo S."/>
            <person name="Nolan M."/>
            <person name="Ohm R."/>
            <person name="Pangilinan J."/>
            <person name="Park H.-J."/>
            <person name="Ramirez L."/>
            <person name="Alfaro M."/>
            <person name="Sun H."/>
            <person name="Tritt A."/>
            <person name="Yoshinaga Y."/>
            <person name="Zwiers L.-H."/>
            <person name="Turgeon B."/>
            <person name="Goodwin S."/>
            <person name="Spatafora J."/>
            <person name="Crous P."/>
            <person name="Grigoriev I."/>
        </authorList>
    </citation>
    <scope>NUCLEOTIDE SEQUENCE</scope>
    <source>
        <strain evidence="1">ATCC 200398</strain>
    </source>
</reference>
<proteinExistence type="predicted"/>
<keyword evidence="2" id="KW-1185">Reference proteome</keyword>
<comment type="caution">
    <text evidence="1">The sequence shown here is derived from an EMBL/GenBank/DDBJ whole genome shotgun (WGS) entry which is preliminary data.</text>
</comment>
<evidence type="ECO:0000313" key="2">
    <source>
        <dbReference type="Proteomes" id="UP000799755"/>
    </source>
</evidence>
<accession>A0ACB6QFP2</accession>
<dbReference type="Proteomes" id="UP000799755">
    <property type="component" value="Unassembled WGS sequence"/>
</dbReference>
<evidence type="ECO:0000313" key="1">
    <source>
        <dbReference type="EMBL" id="KAF2465690.1"/>
    </source>
</evidence>
<organism evidence="1 2">
    <name type="scientific">Lindgomyces ingoldianus</name>
    <dbReference type="NCBI Taxonomy" id="673940"/>
    <lineage>
        <taxon>Eukaryota</taxon>
        <taxon>Fungi</taxon>
        <taxon>Dikarya</taxon>
        <taxon>Ascomycota</taxon>
        <taxon>Pezizomycotina</taxon>
        <taxon>Dothideomycetes</taxon>
        <taxon>Pleosporomycetidae</taxon>
        <taxon>Pleosporales</taxon>
        <taxon>Lindgomycetaceae</taxon>
        <taxon>Lindgomyces</taxon>
    </lineage>
</organism>